<feature type="region of interest" description="Disordered" evidence="1">
    <location>
        <begin position="1"/>
        <end position="73"/>
    </location>
</feature>
<feature type="region of interest" description="Disordered" evidence="1">
    <location>
        <begin position="85"/>
        <end position="225"/>
    </location>
</feature>
<keyword evidence="3" id="KW-1185">Reference proteome</keyword>
<evidence type="ECO:0000256" key="1">
    <source>
        <dbReference type="SAM" id="MobiDB-lite"/>
    </source>
</evidence>
<dbReference type="VEuPathDB" id="ToxoDB:BESB_014590"/>
<dbReference type="EMBL" id="NWUJ01000010">
    <property type="protein sequence ID" value="PFH32846.1"/>
    <property type="molecule type" value="Genomic_DNA"/>
</dbReference>
<name>A0A2A9MA85_BESBE</name>
<proteinExistence type="predicted"/>
<dbReference type="KEGG" id="bbes:BESB_014590"/>
<accession>A0A2A9MA85</accession>
<dbReference type="Proteomes" id="UP000224006">
    <property type="component" value="Chromosome IX"/>
</dbReference>
<comment type="caution">
    <text evidence="2">The sequence shown here is derived from an EMBL/GenBank/DDBJ whole genome shotgun (WGS) entry which is preliminary data.</text>
</comment>
<protein>
    <submittedName>
        <fullName evidence="2">Uncharacterized protein</fullName>
    </submittedName>
</protein>
<dbReference type="AlphaFoldDB" id="A0A2A9MA85"/>
<evidence type="ECO:0000313" key="2">
    <source>
        <dbReference type="EMBL" id="PFH32846.1"/>
    </source>
</evidence>
<feature type="compositionally biased region" description="Basic and acidic residues" evidence="1">
    <location>
        <begin position="85"/>
        <end position="99"/>
    </location>
</feature>
<sequence>MAVASVSVSLAGWPRGGERGSRRAPGRRSHAAEHRGLVSSLSAGHPPETTHGGLVQLERRGDGSSPSPSAGLSRLSKFVFPWKKDLRSGHADPSHHSDASEGAESPPGRASSPCSSASPPHAAATNRRERERAVKALSAAAEERRKSMATRRKQSRERILWYAEKQARAAATRLSRQDGEQPPGRGTEQTDPQGPAAGAERASGAANRPPEDRQFGGVLAAPRNTAHDRQVDRFETAMISRSTPAEGRAGKAALWTPLAASWASSEALHLRQNTHAVLPPLVCVSSAAPALVSAH</sequence>
<dbReference type="GeneID" id="40306520"/>
<gene>
    <name evidence="2" type="ORF">BESB_014590</name>
</gene>
<feature type="compositionally biased region" description="Low complexity" evidence="1">
    <location>
        <begin position="194"/>
        <end position="206"/>
    </location>
</feature>
<dbReference type="RefSeq" id="XP_029216855.1">
    <property type="nucleotide sequence ID" value="XM_029360188.1"/>
</dbReference>
<reference evidence="2 3" key="1">
    <citation type="submission" date="2017-09" db="EMBL/GenBank/DDBJ databases">
        <title>Genome sequencing of Besnoitia besnoiti strain Bb-Ger1.</title>
        <authorList>
            <person name="Schares G."/>
            <person name="Venepally P."/>
            <person name="Lorenzi H.A."/>
        </authorList>
    </citation>
    <scope>NUCLEOTIDE SEQUENCE [LARGE SCALE GENOMIC DNA]</scope>
    <source>
        <strain evidence="2 3">Bb-Ger1</strain>
    </source>
</reference>
<evidence type="ECO:0000313" key="3">
    <source>
        <dbReference type="Proteomes" id="UP000224006"/>
    </source>
</evidence>
<organism evidence="2 3">
    <name type="scientific">Besnoitia besnoiti</name>
    <name type="common">Apicomplexan protozoan</name>
    <dbReference type="NCBI Taxonomy" id="94643"/>
    <lineage>
        <taxon>Eukaryota</taxon>
        <taxon>Sar</taxon>
        <taxon>Alveolata</taxon>
        <taxon>Apicomplexa</taxon>
        <taxon>Conoidasida</taxon>
        <taxon>Coccidia</taxon>
        <taxon>Eucoccidiorida</taxon>
        <taxon>Eimeriorina</taxon>
        <taxon>Sarcocystidae</taxon>
        <taxon>Besnoitia</taxon>
    </lineage>
</organism>
<feature type="compositionally biased region" description="Low complexity" evidence="1">
    <location>
        <begin position="105"/>
        <end position="125"/>
    </location>
</feature>